<comment type="similarity">
    <text evidence="1">Belongs to the DinB family.</text>
</comment>
<keyword evidence="4" id="KW-1185">Reference proteome</keyword>
<evidence type="ECO:0000256" key="2">
    <source>
        <dbReference type="ARBA" id="ARBA00022723"/>
    </source>
</evidence>
<dbReference type="Gene3D" id="1.20.120.450">
    <property type="entry name" value="dinb family like domain"/>
    <property type="match status" value="1"/>
</dbReference>
<evidence type="ECO:0000256" key="1">
    <source>
        <dbReference type="ARBA" id="ARBA00008635"/>
    </source>
</evidence>
<dbReference type="EMBL" id="BAAAFG010000015">
    <property type="protein sequence ID" value="GAA0872877.1"/>
    <property type="molecule type" value="Genomic_DNA"/>
</dbReference>
<accession>A0ABN1MIX2</accession>
<evidence type="ECO:0000313" key="4">
    <source>
        <dbReference type="Proteomes" id="UP001500507"/>
    </source>
</evidence>
<dbReference type="SUPFAM" id="SSF109854">
    <property type="entry name" value="DinB/YfiT-like putative metalloenzymes"/>
    <property type="match status" value="1"/>
</dbReference>
<evidence type="ECO:0000313" key="3">
    <source>
        <dbReference type="EMBL" id="GAA0872877.1"/>
    </source>
</evidence>
<dbReference type="RefSeq" id="WP_343767007.1">
    <property type="nucleotide sequence ID" value="NZ_BAAAFG010000015.1"/>
</dbReference>
<reference evidence="3 4" key="1">
    <citation type="journal article" date="2019" name="Int. J. Syst. Evol. Microbiol.">
        <title>The Global Catalogue of Microorganisms (GCM) 10K type strain sequencing project: providing services to taxonomists for standard genome sequencing and annotation.</title>
        <authorList>
            <consortium name="The Broad Institute Genomics Platform"/>
            <consortium name="The Broad Institute Genome Sequencing Center for Infectious Disease"/>
            <person name="Wu L."/>
            <person name="Ma J."/>
        </authorList>
    </citation>
    <scope>NUCLEOTIDE SEQUENCE [LARGE SCALE GENOMIC DNA]</scope>
    <source>
        <strain evidence="3 4">JCM 16082</strain>
    </source>
</reference>
<evidence type="ECO:0008006" key="5">
    <source>
        <dbReference type="Google" id="ProtNLM"/>
    </source>
</evidence>
<sequence>MKDFFRDILKYHHHFNQELLIQLIENENQLEIEIQQLMSHSILAQEIWNSRVTKSTVEAVNTFYRLQECKTLNDKNHSEALSILNDFDLDMNIAYSNSKGQHFNNTLIEIFYHVTNHFTHHRAQIISSLKNKGITPIATDYIFYKRK</sequence>
<dbReference type="Pfam" id="PF05163">
    <property type="entry name" value="DinB"/>
    <property type="match status" value="1"/>
</dbReference>
<organism evidence="3 4">
    <name type="scientific">Gangjinia marincola</name>
    <dbReference type="NCBI Taxonomy" id="578463"/>
    <lineage>
        <taxon>Bacteria</taxon>
        <taxon>Pseudomonadati</taxon>
        <taxon>Bacteroidota</taxon>
        <taxon>Flavobacteriia</taxon>
        <taxon>Flavobacteriales</taxon>
        <taxon>Flavobacteriaceae</taxon>
        <taxon>Gangjinia</taxon>
    </lineage>
</organism>
<dbReference type="InterPro" id="IPR034660">
    <property type="entry name" value="DinB/YfiT-like"/>
</dbReference>
<proteinExistence type="inferred from homology"/>
<name>A0ABN1MIX2_9FLAO</name>
<gene>
    <name evidence="3" type="ORF">GCM10009117_20240</name>
</gene>
<keyword evidence="2" id="KW-0479">Metal-binding</keyword>
<dbReference type="Proteomes" id="UP001500507">
    <property type="component" value="Unassembled WGS sequence"/>
</dbReference>
<protein>
    <recommendedName>
        <fullName evidence="5">Damage-inducible protein DinB</fullName>
    </recommendedName>
</protein>
<comment type="caution">
    <text evidence="3">The sequence shown here is derived from an EMBL/GenBank/DDBJ whole genome shotgun (WGS) entry which is preliminary data.</text>
</comment>
<dbReference type="InterPro" id="IPR007837">
    <property type="entry name" value="DinB"/>
</dbReference>